<dbReference type="PANTHER" id="PTHR28213:SF1">
    <property type="entry name" value="IMP-SPECIFIC 5'-NUCLEOTIDASE 1"/>
    <property type="match status" value="1"/>
</dbReference>
<evidence type="ECO:0000313" key="14">
    <source>
        <dbReference type="Proteomes" id="UP000800096"/>
    </source>
</evidence>
<dbReference type="GO" id="GO:0005524">
    <property type="term" value="F:ATP binding"/>
    <property type="evidence" value="ECO:0007669"/>
    <property type="project" value="UniProtKB-KW"/>
</dbReference>
<evidence type="ECO:0000256" key="1">
    <source>
        <dbReference type="ARBA" id="ARBA00001946"/>
    </source>
</evidence>
<dbReference type="SUPFAM" id="SSF56784">
    <property type="entry name" value="HAD-like"/>
    <property type="match status" value="1"/>
</dbReference>
<keyword evidence="14" id="KW-1185">Reference proteome</keyword>
<proteinExistence type="inferred from homology"/>
<accession>A0A6A5R2P2</accession>
<comment type="cofactor">
    <cofactor evidence="1 12">
        <name>Mg(2+)</name>
        <dbReference type="ChEBI" id="CHEBI:18420"/>
    </cofactor>
</comment>
<evidence type="ECO:0000256" key="11">
    <source>
        <dbReference type="ARBA" id="ARBA00047413"/>
    </source>
</evidence>
<dbReference type="OrthoDB" id="185373at2759"/>
<dbReference type="Pfam" id="PF06437">
    <property type="entry name" value="ISN1"/>
    <property type="match status" value="1"/>
</dbReference>
<dbReference type="InterPro" id="IPR036412">
    <property type="entry name" value="HAD-like_sf"/>
</dbReference>
<dbReference type="EC" id="3.1.3.-" evidence="12"/>
<keyword evidence="5" id="KW-0479">Metal-binding</keyword>
<name>A0A6A5R2P2_AMPQU</name>
<sequence length="419" mass="47637">MTTRYRVEYALKTHRRDQLIEWIKGLLAVPFVLHSQPTAVFEPDGQSVEKQASVAQQRYAEIFRDVENIVNDHIEHQKAGKPDCSKLKLLVPSVANFFTPLALHDAFIWQDRRRCISFRRFVPPSFNDVRLVLNTAQVMSLVRSGPLDLVTFDGDVTLYDDGMCLTRDNPVIDKILRLMKRGSKIGIVTAAGYTEARRYYERLFGLLNAIQNEDLPLEAKENLIILGGESNYCFKFDANSPDLLRLVPREEWLLKEMLLWTESDITELLDIAEASLKDTVRNMRMSATIVRKERAVGIIPKYGQKFCRETLEETVLIVQKILEMSDVGQRLPFCAFNGGNDVFVDIGDKSWGVLACQRIFGGIEGSKTLHVGDQFLSAGANDFKARLACTTAWIANPLETCQLLDEIAELDEMQQRKTR</sequence>
<comment type="similarity">
    <text evidence="2 12">Belongs to the ISN1 family.</text>
</comment>
<comment type="subunit">
    <text evidence="3 12">Homotetramer.</text>
</comment>
<gene>
    <name evidence="13" type="ORF">BDU57DRAFT_509645</name>
</gene>
<keyword evidence="7 12" id="KW-0378">Hydrolase</keyword>
<keyword evidence="10 12" id="KW-0546">Nucleotide metabolism</keyword>
<evidence type="ECO:0000256" key="8">
    <source>
        <dbReference type="ARBA" id="ARBA00022840"/>
    </source>
</evidence>
<dbReference type="GO" id="GO:0071592">
    <property type="term" value="P:nicotinic acid riboside biosynthetic process"/>
    <property type="evidence" value="ECO:0007669"/>
    <property type="project" value="TreeGrafter"/>
</dbReference>
<evidence type="ECO:0000256" key="5">
    <source>
        <dbReference type="ARBA" id="ARBA00022723"/>
    </source>
</evidence>
<dbReference type="AlphaFoldDB" id="A0A6A5R2P2"/>
<dbReference type="EMBL" id="ML979132">
    <property type="protein sequence ID" value="KAF1921066.1"/>
    <property type="molecule type" value="Genomic_DNA"/>
</dbReference>
<organism evidence="13 14">
    <name type="scientific">Ampelomyces quisqualis</name>
    <name type="common">Powdery mildew agent</name>
    <dbReference type="NCBI Taxonomy" id="50730"/>
    <lineage>
        <taxon>Eukaryota</taxon>
        <taxon>Fungi</taxon>
        <taxon>Dikarya</taxon>
        <taxon>Ascomycota</taxon>
        <taxon>Pezizomycotina</taxon>
        <taxon>Dothideomycetes</taxon>
        <taxon>Pleosporomycetidae</taxon>
        <taxon>Pleosporales</taxon>
        <taxon>Pleosporineae</taxon>
        <taxon>Phaeosphaeriaceae</taxon>
        <taxon>Ampelomyces</taxon>
    </lineage>
</organism>
<keyword evidence="9 12" id="KW-0460">Magnesium</keyword>
<evidence type="ECO:0000256" key="6">
    <source>
        <dbReference type="ARBA" id="ARBA00022741"/>
    </source>
</evidence>
<evidence type="ECO:0000256" key="12">
    <source>
        <dbReference type="PIRNR" id="PIRNR028836"/>
    </source>
</evidence>
<evidence type="ECO:0000256" key="10">
    <source>
        <dbReference type="ARBA" id="ARBA00023080"/>
    </source>
</evidence>
<dbReference type="GO" id="GO:0008253">
    <property type="term" value="F:5'-nucleotidase activity"/>
    <property type="evidence" value="ECO:0007669"/>
    <property type="project" value="InterPro"/>
</dbReference>
<dbReference type="GO" id="GO:0000287">
    <property type="term" value="F:magnesium ion binding"/>
    <property type="evidence" value="ECO:0007669"/>
    <property type="project" value="InterPro"/>
</dbReference>
<evidence type="ECO:0000313" key="13">
    <source>
        <dbReference type="EMBL" id="KAF1921066.1"/>
    </source>
</evidence>
<dbReference type="GO" id="GO:0071590">
    <property type="term" value="P:nicotinamide riboside biosynthetic process"/>
    <property type="evidence" value="ECO:0007669"/>
    <property type="project" value="TreeGrafter"/>
</dbReference>
<reference evidence="13" key="1">
    <citation type="journal article" date="2020" name="Stud. Mycol.">
        <title>101 Dothideomycetes genomes: a test case for predicting lifestyles and emergence of pathogens.</title>
        <authorList>
            <person name="Haridas S."/>
            <person name="Albert R."/>
            <person name="Binder M."/>
            <person name="Bloem J."/>
            <person name="Labutti K."/>
            <person name="Salamov A."/>
            <person name="Andreopoulos B."/>
            <person name="Baker S."/>
            <person name="Barry K."/>
            <person name="Bills G."/>
            <person name="Bluhm B."/>
            <person name="Cannon C."/>
            <person name="Castanera R."/>
            <person name="Culley D."/>
            <person name="Daum C."/>
            <person name="Ezra D."/>
            <person name="Gonzalez J."/>
            <person name="Henrissat B."/>
            <person name="Kuo A."/>
            <person name="Liang C."/>
            <person name="Lipzen A."/>
            <person name="Lutzoni F."/>
            <person name="Magnuson J."/>
            <person name="Mondo S."/>
            <person name="Nolan M."/>
            <person name="Ohm R."/>
            <person name="Pangilinan J."/>
            <person name="Park H.-J."/>
            <person name="Ramirez L."/>
            <person name="Alfaro M."/>
            <person name="Sun H."/>
            <person name="Tritt A."/>
            <person name="Yoshinaga Y."/>
            <person name="Zwiers L.-H."/>
            <person name="Turgeon B."/>
            <person name="Goodwin S."/>
            <person name="Spatafora J."/>
            <person name="Crous P."/>
            <person name="Grigoriev I."/>
        </authorList>
    </citation>
    <scope>NUCLEOTIDE SEQUENCE</scope>
    <source>
        <strain evidence="13">HMLAC05119</strain>
    </source>
</reference>
<keyword evidence="8" id="KW-0067">ATP-binding</keyword>
<dbReference type="GO" id="GO:0006190">
    <property type="term" value="P:inosine salvage"/>
    <property type="evidence" value="ECO:0007669"/>
    <property type="project" value="InterPro"/>
</dbReference>
<comment type="function">
    <text evidence="12">IMP-specific 5'-nucleotidase involved in IMP (inositol monophosphate) degradation.</text>
</comment>
<evidence type="ECO:0000256" key="2">
    <source>
        <dbReference type="ARBA" id="ARBA00005307"/>
    </source>
</evidence>
<dbReference type="Proteomes" id="UP000800096">
    <property type="component" value="Unassembled WGS sequence"/>
</dbReference>
<dbReference type="PANTHER" id="PTHR28213">
    <property type="entry name" value="IMP-SPECIFIC 5'-NUCLEOTIDASE 1"/>
    <property type="match status" value="1"/>
</dbReference>
<dbReference type="PIRSF" id="PIRSF028836">
    <property type="entry name" value="ISN1"/>
    <property type="match status" value="1"/>
</dbReference>
<dbReference type="InterPro" id="IPR009453">
    <property type="entry name" value="ISN1"/>
</dbReference>
<dbReference type="GO" id="GO:0009117">
    <property type="term" value="P:nucleotide metabolic process"/>
    <property type="evidence" value="ECO:0007669"/>
    <property type="project" value="UniProtKB-KW"/>
</dbReference>
<evidence type="ECO:0000256" key="7">
    <source>
        <dbReference type="ARBA" id="ARBA00022801"/>
    </source>
</evidence>
<comment type="catalytic activity">
    <reaction evidence="11">
        <text>IMP + H2O = inosine + phosphate</text>
        <dbReference type="Rhea" id="RHEA:27718"/>
        <dbReference type="ChEBI" id="CHEBI:15377"/>
        <dbReference type="ChEBI" id="CHEBI:17596"/>
        <dbReference type="ChEBI" id="CHEBI:43474"/>
        <dbReference type="ChEBI" id="CHEBI:58053"/>
        <dbReference type="EC" id="3.1.3.99"/>
    </reaction>
</comment>
<keyword evidence="6" id="KW-0547">Nucleotide-binding</keyword>
<protein>
    <recommendedName>
        <fullName evidence="4 12">IMP-specific 5'-nucleotidase 1</fullName>
        <ecNumber evidence="12">3.1.3.-</ecNumber>
    </recommendedName>
</protein>
<evidence type="ECO:0000256" key="4">
    <source>
        <dbReference type="ARBA" id="ARBA00015544"/>
    </source>
</evidence>
<evidence type="ECO:0000256" key="9">
    <source>
        <dbReference type="ARBA" id="ARBA00022842"/>
    </source>
</evidence>
<evidence type="ECO:0000256" key="3">
    <source>
        <dbReference type="ARBA" id="ARBA00011881"/>
    </source>
</evidence>